<keyword evidence="2" id="KW-1185">Reference proteome</keyword>
<dbReference type="EMBL" id="BSUK01000001">
    <property type="protein sequence ID" value="GMA22443.1"/>
    <property type="molecule type" value="Genomic_DNA"/>
</dbReference>
<evidence type="ECO:0000313" key="1">
    <source>
        <dbReference type="EMBL" id="GMA22443.1"/>
    </source>
</evidence>
<name>A0ABQ6HX38_9MICO</name>
<gene>
    <name evidence="1" type="ORF">GCM10025864_02020</name>
</gene>
<proteinExistence type="predicted"/>
<protein>
    <submittedName>
        <fullName evidence="1">Uncharacterized protein</fullName>
    </submittedName>
</protein>
<organism evidence="1 2">
    <name type="scientific">Luteimicrobium album</name>
    <dbReference type="NCBI Taxonomy" id="1054550"/>
    <lineage>
        <taxon>Bacteria</taxon>
        <taxon>Bacillati</taxon>
        <taxon>Actinomycetota</taxon>
        <taxon>Actinomycetes</taxon>
        <taxon>Micrococcales</taxon>
        <taxon>Luteimicrobium</taxon>
    </lineage>
</organism>
<reference evidence="2" key="1">
    <citation type="journal article" date="2019" name="Int. J. Syst. Evol. Microbiol.">
        <title>The Global Catalogue of Microorganisms (GCM) 10K type strain sequencing project: providing services to taxonomists for standard genome sequencing and annotation.</title>
        <authorList>
            <consortium name="The Broad Institute Genomics Platform"/>
            <consortium name="The Broad Institute Genome Sequencing Center for Infectious Disease"/>
            <person name="Wu L."/>
            <person name="Ma J."/>
        </authorList>
    </citation>
    <scope>NUCLEOTIDE SEQUENCE [LARGE SCALE GENOMIC DNA]</scope>
    <source>
        <strain evidence="2">NBRC 106348</strain>
    </source>
</reference>
<accession>A0ABQ6HX38</accession>
<dbReference type="Proteomes" id="UP001157091">
    <property type="component" value="Unassembled WGS sequence"/>
</dbReference>
<evidence type="ECO:0000313" key="2">
    <source>
        <dbReference type="Proteomes" id="UP001157091"/>
    </source>
</evidence>
<comment type="caution">
    <text evidence="1">The sequence shown here is derived from an EMBL/GenBank/DDBJ whole genome shotgun (WGS) entry which is preliminary data.</text>
</comment>
<sequence length="87" mass="9359">MSMEGGLGSVPNMRVPPVVLPSMMSSLDHEPDRGTTSCSAGQPVVRAMLDRAQEVLAWLGPNRRDRRGVLVSFRPAGIALVDQLFVA</sequence>